<dbReference type="EMBL" id="JBHSBI010000002">
    <property type="protein sequence ID" value="MFC4006689.1"/>
    <property type="molecule type" value="Genomic_DNA"/>
</dbReference>
<organism evidence="2 3">
    <name type="scientific">Nonomuraea purpurea</name>
    <dbReference type="NCBI Taxonomy" id="1849276"/>
    <lineage>
        <taxon>Bacteria</taxon>
        <taxon>Bacillati</taxon>
        <taxon>Actinomycetota</taxon>
        <taxon>Actinomycetes</taxon>
        <taxon>Streptosporangiales</taxon>
        <taxon>Streptosporangiaceae</taxon>
        <taxon>Nonomuraea</taxon>
    </lineage>
</organism>
<feature type="region of interest" description="Disordered" evidence="1">
    <location>
        <begin position="1"/>
        <end position="28"/>
    </location>
</feature>
<evidence type="ECO:0000313" key="2">
    <source>
        <dbReference type="EMBL" id="MFC4006689.1"/>
    </source>
</evidence>
<evidence type="ECO:0000256" key="1">
    <source>
        <dbReference type="SAM" id="MobiDB-lite"/>
    </source>
</evidence>
<keyword evidence="3" id="KW-1185">Reference proteome</keyword>
<protein>
    <submittedName>
        <fullName evidence="2">DUF6247 family protein</fullName>
    </submittedName>
</protein>
<accession>A0ABV8G381</accession>
<feature type="compositionally biased region" description="Basic and acidic residues" evidence="1">
    <location>
        <begin position="10"/>
        <end position="25"/>
    </location>
</feature>
<reference evidence="3" key="1">
    <citation type="journal article" date="2019" name="Int. J. Syst. Evol. Microbiol.">
        <title>The Global Catalogue of Microorganisms (GCM) 10K type strain sequencing project: providing services to taxonomists for standard genome sequencing and annotation.</title>
        <authorList>
            <consortium name="The Broad Institute Genomics Platform"/>
            <consortium name="The Broad Institute Genome Sequencing Center for Infectious Disease"/>
            <person name="Wu L."/>
            <person name="Ma J."/>
        </authorList>
    </citation>
    <scope>NUCLEOTIDE SEQUENCE [LARGE SCALE GENOMIC DNA]</scope>
    <source>
        <strain evidence="3">TBRC 1276</strain>
    </source>
</reference>
<dbReference type="InterPro" id="IPR046214">
    <property type="entry name" value="DUF6247"/>
</dbReference>
<sequence length="122" mass="14526">MTAQPHDRHRAPEEIRESLYADRSPKNIRASLPPEDHALFDREYWHALDTAKLNYDLAPVLAFQQNWWWTAYHKADPEEYAETIRAGERAMEYYERGERPPGAVRWDDSLDAQMRERIERGK</sequence>
<dbReference type="Pfam" id="PF19760">
    <property type="entry name" value="DUF6247"/>
    <property type="match status" value="1"/>
</dbReference>
<name>A0ABV8G381_9ACTN</name>
<dbReference type="Proteomes" id="UP001595851">
    <property type="component" value="Unassembled WGS sequence"/>
</dbReference>
<comment type="caution">
    <text evidence="2">The sequence shown here is derived from an EMBL/GenBank/DDBJ whole genome shotgun (WGS) entry which is preliminary data.</text>
</comment>
<evidence type="ECO:0000313" key="3">
    <source>
        <dbReference type="Proteomes" id="UP001595851"/>
    </source>
</evidence>
<gene>
    <name evidence="2" type="ORF">ACFOY2_05620</name>
</gene>
<dbReference type="RefSeq" id="WP_379526826.1">
    <property type="nucleotide sequence ID" value="NZ_JBHSBI010000002.1"/>
</dbReference>
<proteinExistence type="predicted"/>